<evidence type="ECO:0000313" key="3">
    <source>
        <dbReference type="Proteomes" id="UP000003155"/>
    </source>
</evidence>
<proteinExistence type="predicted"/>
<name>F0HAL6_9BACT</name>
<gene>
    <name evidence="2" type="ORF">HMPREF9303_1977</name>
</gene>
<comment type="caution">
    <text evidence="2">The sequence shown here is derived from an EMBL/GenBank/DDBJ whole genome shotgun (WGS) entry which is preliminary data.</text>
</comment>
<dbReference type="AlphaFoldDB" id="F0HAL6"/>
<organism evidence="2 3">
    <name type="scientific">Prevotella denticola CRIS 18C-A</name>
    <dbReference type="NCBI Taxonomy" id="944557"/>
    <lineage>
        <taxon>Bacteria</taxon>
        <taxon>Pseudomonadati</taxon>
        <taxon>Bacteroidota</taxon>
        <taxon>Bacteroidia</taxon>
        <taxon>Bacteroidales</taxon>
        <taxon>Prevotellaceae</taxon>
        <taxon>Prevotella</taxon>
    </lineage>
</organism>
<feature type="region of interest" description="Disordered" evidence="1">
    <location>
        <begin position="1"/>
        <end position="25"/>
    </location>
</feature>
<dbReference type="EMBL" id="AEXO01000108">
    <property type="protein sequence ID" value="EGC85152.1"/>
    <property type="molecule type" value="Genomic_DNA"/>
</dbReference>
<evidence type="ECO:0000256" key="1">
    <source>
        <dbReference type="SAM" id="MobiDB-lite"/>
    </source>
</evidence>
<dbReference type="Proteomes" id="UP000003155">
    <property type="component" value="Unassembled WGS sequence"/>
</dbReference>
<evidence type="ECO:0000313" key="2">
    <source>
        <dbReference type="EMBL" id="EGC85152.1"/>
    </source>
</evidence>
<accession>F0HAL6</accession>
<reference evidence="2 3" key="1">
    <citation type="submission" date="2011-02" db="EMBL/GenBank/DDBJ databases">
        <authorList>
            <person name="Durkin A.S."/>
            <person name="Madupu R."/>
            <person name="Torralba M."/>
            <person name="Gillis M."/>
            <person name="Methe B."/>
            <person name="Sutton G."/>
            <person name="Nelson K.E."/>
        </authorList>
    </citation>
    <scope>NUCLEOTIDE SEQUENCE [LARGE SCALE GENOMIC DNA]</scope>
    <source>
        <strain evidence="2 3">CRIS 18C-A</strain>
    </source>
</reference>
<protein>
    <submittedName>
        <fullName evidence="2">Uncharacterized protein</fullName>
    </submittedName>
</protein>
<keyword evidence="3" id="KW-1185">Reference proteome</keyword>
<sequence>MGNAEMTYERRERMKKNMQNTDIKEKDSLYTAESIKIS</sequence>